<feature type="compositionally biased region" description="Polar residues" evidence="1">
    <location>
        <begin position="142"/>
        <end position="161"/>
    </location>
</feature>
<protein>
    <submittedName>
        <fullName evidence="2">Uncharacterized protein</fullName>
    </submittedName>
</protein>
<feature type="compositionally biased region" description="Polar residues" evidence="1">
    <location>
        <begin position="36"/>
        <end position="50"/>
    </location>
</feature>
<keyword evidence="3" id="KW-1185">Reference proteome</keyword>
<proteinExistence type="predicted"/>
<gene>
    <name evidence="2" type="ORF">OE88DRAFT_1346749</name>
</gene>
<dbReference type="AlphaFoldDB" id="A0A5C3N7B2"/>
<dbReference type="Proteomes" id="UP000305948">
    <property type="component" value="Unassembled WGS sequence"/>
</dbReference>
<feature type="region of interest" description="Disordered" evidence="1">
    <location>
        <begin position="86"/>
        <end position="123"/>
    </location>
</feature>
<feature type="compositionally biased region" description="Low complexity" evidence="1">
    <location>
        <begin position="169"/>
        <end position="191"/>
    </location>
</feature>
<feature type="region of interest" description="Disordered" evidence="1">
    <location>
        <begin position="135"/>
        <end position="211"/>
    </location>
</feature>
<feature type="compositionally biased region" description="Low complexity" evidence="1">
    <location>
        <begin position="323"/>
        <end position="335"/>
    </location>
</feature>
<evidence type="ECO:0000313" key="3">
    <source>
        <dbReference type="Proteomes" id="UP000305948"/>
    </source>
</evidence>
<evidence type="ECO:0000256" key="1">
    <source>
        <dbReference type="SAM" id="MobiDB-lite"/>
    </source>
</evidence>
<name>A0A5C3N7B2_9AGAM</name>
<evidence type="ECO:0000313" key="2">
    <source>
        <dbReference type="EMBL" id="TFK53132.1"/>
    </source>
</evidence>
<feature type="compositionally biased region" description="Basic and acidic residues" evidence="1">
    <location>
        <begin position="386"/>
        <end position="404"/>
    </location>
</feature>
<dbReference type="STRING" id="5364.A0A5C3N7B2"/>
<dbReference type="EMBL" id="ML213508">
    <property type="protein sequence ID" value="TFK53132.1"/>
    <property type="molecule type" value="Genomic_DNA"/>
</dbReference>
<feature type="region of interest" description="Disordered" evidence="1">
    <location>
        <begin position="307"/>
        <end position="492"/>
    </location>
</feature>
<organism evidence="2 3">
    <name type="scientific">Heliocybe sulcata</name>
    <dbReference type="NCBI Taxonomy" id="5364"/>
    <lineage>
        <taxon>Eukaryota</taxon>
        <taxon>Fungi</taxon>
        <taxon>Dikarya</taxon>
        <taxon>Basidiomycota</taxon>
        <taxon>Agaricomycotina</taxon>
        <taxon>Agaricomycetes</taxon>
        <taxon>Gloeophyllales</taxon>
        <taxon>Gloeophyllaceae</taxon>
        <taxon>Heliocybe</taxon>
    </lineage>
</organism>
<feature type="region of interest" description="Disordered" evidence="1">
    <location>
        <begin position="1"/>
        <end position="50"/>
    </location>
</feature>
<accession>A0A5C3N7B2</accession>
<feature type="compositionally biased region" description="Low complexity" evidence="1">
    <location>
        <begin position="110"/>
        <end position="120"/>
    </location>
</feature>
<reference evidence="2 3" key="1">
    <citation type="journal article" date="2019" name="Nat. Ecol. Evol.">
        <title>Megaphylogeny resolves global patterns of mushroom evolution.</title>
        <authorList>
            <person name="Varga T."/>
            <person name="Krizsan K."/>
            <person name="Foldi C."/>
            <person name="Dima B."/>
            <person name="Sanchez-Garcia M."/>
            <person name="Sanchez-Ramirez S."/>
            <person name="Szollosi G.J."/>
            <person name="Szarkandi J.G."/>
            <person name="Papp V."/>
            <person name="Albert L."/>
            <person name="Andreopoulos W."/>
            <person name="Angelini C."/>
            <person name="Antonin V."/>
            <person name="Barry K.W."/>
            <person name="Bougher N.L."/>
            <person name="Buchanan P."/>
            <person name="Buyck B."/>
            <person name="Bense V."/>
            <person name="Catcheside P."/>
            <person name="Chovatia M."/>
            <person name="Cooper J."/>
            <person name="Damon W."/>
            <person name="Desjardin D."/>
            <person name="Finy P."/>
            <person name="Geml J."/>
            <person name="Haridas S."/>
            <person name="Hughes K."/>
            <person name="Justo A."/>
            <person name="Karasinski D."/>
            <person name="Kautmanova I."/>
            <person name="Kiss B."/>
            <person name="Kocsube S."/>
            <person name="Kotiranta H."/>
            <person name="LaButti K.M."/>
            <person name="Lechner B.E."/>
            <person name="Liimatainen K."/>
            <person name="Lipzen A."/>
            <person name="Lukacs Z."/>
            <person name="Mihaltcheva S."/>
            <person name="Morgado L.N."/>
            <person name="Niskanen T."/>
            <person name="Noordeloos M.E."/>
            <person name="Ohm R.A."/>
            <person name="Ortiz-Santana B."/>
            <person name="Ovrebo C."/>
            <person name="Racz N."/>
            <person name="Riley R."/>
            <person name="Savchenko A."/>
            <person name="Shiryaev A."/>
            <person name="Soop K."/>
            <person name="Spirin V."/>
            <person name="Szebenyi C."/>
            <person name="Tomsovsky M."/>
            <person name="Tulloss R.E."/>
            <person name="Uehling J."/>
            <person name="Grigoriev I.V."/>
            <person name="Vagvolgyi C."/>
            <person name="Papp T."/>
            <person name="Martin F.M."/>
            <person name="Miettinen O."/>
            <person name="Hibbett D.S."/>
            <person name="Nagy L.G."/>
        </authorList>
    </citation>
    <scope>NUCLEOTIDE SEQUENCE [LARGE SCALE GENOMIC DNA]</scope>
    <source>
        <strain evidence="2 3">OMC1185</strain>
    </source>
</reference>
<feature type="compositionally biased region" description="Polar residues" evidence="1">
    <location>
        <begin position="407"/>
        <end position="417"/>
    </location>
</feature>
<feature type="compositionally biased region" description="Polar residues" evidence="1">
    <location>
        <begin position="13"/>
        <end position="27"/>
    </location>
</feature>
<sequence length="516" mass="54279">MEDEPASEEPEARTTNARISIHATSSEMPLLRTESQDSSNNHLLTPNTDSLAGRASLETIEDSFEDGAIVIQPQDTVDIADLPPNYDLAAGNHSPPLDTSNVATVRRNPSGAAGAESEAAGGRRRGLRTLFNAMSHPATRNPHPTSASVPAVPTTRSQQRNSHGHNRDSSFQSIGTIGSGSSHSHSNSNDGLPGTRRPTHRANQSSTGSILGLTSSAFRTISRQRSSNTLNSAHLNSPSTISLHSISAPLAHTLTRTEIVYPRSGPTPEQIKLISSRESLGRFGVPYGPDAIAYAASSSRVNLSLPPPDFDFAIPEGARPQTGDSSGSSGEQGDGQTRRSMSQPRPHAESPDSAASPEANTQEASDSPLSAPVIDAAPATTTVDPEALKAEGIEEKVEERDKEVAPATSTEPETPRNTVVELAESTRAPVPPTSFKPVLGNRSESRASTIQSFATAEESMPPTPSTAGVFVDVEPPTPVASSPATSEPPTPRMAAVHMQEPTDLTITPARHQAVVH</sequence>
<dbReference type="OrthoDB" id="2804493at2759"/>